<evidence type="ECO:0000313" key="2">
    <source>
        <dbReference type="Proteomes" id="UP000317122"/>
    </source>
</evidence>
<reference evidence="1 2" key="1">
    <citation type="journal article" date="2015" name="Stand. Genomic Sci.">
        <title>Genomic Encyclopedia of Bacterial and Archaeal Type Strains, Phase III: the genomes of soil and plant-associated and newly described type strains.</title>
        <authorList>
            <person name="Whitman W.B."/>
            <person name="Woyke T."/>
            <person name="Klenk H.P."/>
            <person name="Zhou Y."/>
            <person name="Lilburn T.G."/>
            <person name="Beck B.J."/>
            <person name="De Vos P."/>
            <person name="Vandamme P."/>
            <person name="Eisen J.A."/>
            <person name="Garrity G."/>
            <person name="Hugenholtz P."/>
            <person name="Kyrpides N.C."/>
        </authorList>
    </citation>
    <scope>NUCLEOTIDE SEQUENCE [LARGE SCALE GENOMIC DNA]</scope>
    <source>
        <strain evidence="1 2">CGMCC 1.2546</strain>
    </source>
</reference>
<sequence length="75" mass="8550">MTSPATKWKLANPKAIWAQQALRSALKRGLIIQEPCKECGALDAEAHHPDYDKPLCVDWLCRLHHRHVHMKARTG</sequence>
<accession>A0A562P3V4</accession>
<name>A0A562P3V4_9HYPH</name>
<protein>
    <submittedName>
        <fullName evidence="1">Uncharacterized protein</fullName>
    </submittedName>
</protein>
<organism evidence="1 2">
    <name type="scientific">Mesorhizobium tianshanense</name>
    <dbReference type="NCBI Taxonomy" id="39844"/>
    <lineage>
        <taxon>Bacteria</taxon>
        <taxon>Pseudomonadati</taxon>
        <taxon>Pseudomonadota</taxon>
        <taxon>Alphaproteobacteria</taxon>
        <taxon>Hyphomicrobiales</taxon>
        <taxon>Phyllobacteriaceae</taxon>
        <taxon>Mesorhizobium</taxon>
    </lineage>
</organism>
<dbReference type="Proteomes" id="UP000317122">
    <property type="component" value="Unassembled WGS sequence"/>
</dbReference>
<keyword evidence="2" id="KW-1185">Reference proteome</keyword>
<comment type="caution">
    <text evidence="1">The sequence shown here is derived from an EMBL/GenBank/DDBJ whole genome shotgun (WGS) entry which is preliminary data.</text>
</comment>
<dbReference type="EMBL" id="VLKT01000010">
    <property type="protein sequence ID" value="TWI39138.1"/>
    <property type="molecule type" value="Genomic_DNA"/>
</dbReference>
<dbReference type="RefSeq" id="WP_145716360.1">
    <property type="nucleotide sequence ID" value="NZ_BSPF01000131.1"/>
</dbReference>
<dbReference type="AlphaFoldDB" id="A0A562P3V4"/>
<gene>
    <name evidence="1" type="ORF">IQ26_01987</name>
</gene>
<evidence type="ECO:0000313" key="1">
    <source>
        <dbReference type="EMBL" id="TWI39138.1"/>
    </source>
</evidence>
<proteinExistence type="predicted"/>
<dbReference type="OrthoDB" id="8278054at2"/>